<evidence type="ECO:0000256" key="2">
    <source>
        <dbReference type="ARBA" id="ARBA00022692"/>
    </source>
</evidence>
<dbReference type="FunFam" id="1.20.1070.10:FF:000096">
    <property type="entry name" value="Odorant receptor 131-2"/>
    <property type="match status" value="1"/>
</dbReference>
<keyword evidence="3 5" id="KW-1133">Transmembrane helix</keyword>
<dbReference type="Pfam" id="PF00001">
    <property type="entry name" value="7tm_1"/>
    <property type="match status" value="1"/>
</dbReference>
<evidence type="ECO:0000256" key="5">
    <source>
        <dbReference type="SAM" id="Phobius"/>
    </source>
</evidence>
<dbReference type="GO" id="GO:0016020">
    <property type="term" value="C:membrane"/>
    <property type="evidence" value="ECO:0007669"/>
    <property type="project" value="UniProtKB-SubCell"/>
</dbReference>
<dbReference type="PANTHER" id="PTHR26451:SF886">
    <property type="entry name" value="GROWTH HORMONE SECRETAGOGUE RECEPTOR TYPE 1-LIKE-RELATED"/>
    <property type="match status" value="1"/>
</dbReference>
<feature type="transmembrane region" description="Helical" evidence="5">
    <location>
        <begin position="82"/>
        <end position="101"/>
    </location>
</feature>
<keyword evidence="2 5" id="KW-0812">Transmembrane</keyword>
<dbReference type="GO" id="GO:0004930">
    <property type="term" value="F:G protein-coupled receptor activity"/>
    <property type="evidence" value="ECO:0007669"/>
    <property type="project" value="InterPro"/>
</dbReference>
<proteinExistence type="predicted"/>
<dbReference type="SUPFAM" id="SSF81321">
    <property type="entry name" value="Family A G protein-coupled receptor-like"/>
    <property type="match status" value="1"/>
</dbReference>
<dbReference type="PANTHER" id="PTHR26451">
    <property type="entry name" value="G_PROTEIN_RECEP_F1_2 DOMAIN-CONTAINING PROTEIN"/>
    <property type="match status" value="1"/>
</dbReference>
<sequence>MEVNVSQNNKSQLFIYGKNIQSNFYRLVLAQVLVCVFLYINLVMLFSFFKKEAFRQDTRYILFAHMLLVDTLVLIVTDLGMLLIYFCILVPGGYCILFCTFMETLTSYTPLTLTTMCLERYIAICIPLRHAEISTVQRTLFGILFIWIFGFILCSTDFFTVLATQPESFYLESYICSYEIMLIYVWQSDLRSYICLVVFISMFLFIALTYVKIMHAARAAFVEKTSASKARNTVVLHAFQLVLSLVSLICPFVEKFIMQINFQIFSDVRYFNFLSFTLFPRCLSPLIYGLRDEKFCSVLQFYIICGMHKPVSKIRDVEF</sequence>
<feature type="non-terminal residue" evidence="7">
    <location>
        <position position="319"/>
    </location>
</feature>
<reference evidence="7 8" key="1">
    <citation type="journal article" date="2021" name="Cell">
        <title>Tracing the genetic footprints of vertebrate landing in non-teleost ray-finned fishes.</title>
        <authorList>
            <person name="Bi X."/>
            <person name="Wang K."/>
            <person name="Yang L."/>
            <person name="Pan H."/>
            <person name="Jiang H."/>
            <person name="Wei Q."/>
            <person name="Fang M."/>
            <person name="Yu H."/>
            <person name="Zhu C."/>
            <person name="Cai Y."/>
            <person name="He Y."/>
            <person name="Gan X."/>
            <person name="Zeng H."/>
            <person name="Yu D."/>
            <person name="Zhu Y."/>
            <person name="Jiang H."/>
            <person name="Qiu Q."/>
            <person name="Yang H."/>
            <person name="Zhang Y.E."/>
            <person name="Wang W."/>
            <person name="Zhu M."/>
            <person name="He S."/>
            <person name="Zhang G."/>
        </authorList>
    </citation>
    <scope>NUCLEOTIDE SEQUENCE [LARGE SCALE GENOMIC DNA]</scope>
    <source>
        <strain evidence="7">Bchr_013</strain>
    </source>
</reference>
<evidence type="ECO:0000313" key="8">
    <source>
        <dbReference type="Proteomes" id="UP000886611"/>
    </source>
</evidence>
<feature type="transmembrane region" description="Helical" evidence="5">
    <location>
        <begin position="24"/>
        <end position="48"/>
    </location>
</feature>
<dbReference type="PROSITE" id="PS50262">
    <property type="entry name" value="G_PROTEIN_RECEP_F1_2"/>
    <property type="match status" value="1"/>
</dbReference>
<name>A0A8X8BJN1_POLSE</name>
<dbReference type="InterPro" id="IPR017452">
    <property type="entry name" value="GPCR_Rhodpsn_7TM"/>
</dbReference>
<evidence type="ECO:0000256" key="4">
    <source>
        <dbReference type="ARBA" id="ARBA00023136"/>
    </source>
</evidence>
<evidence type="ECO:0000259" key="6">
    <source>
        <dbReference type="PROSITE" id="PS50262"/>
    </source>
</evidence>
<gene>
    <name evidence="7" type="ORF">GTO96_0013124</name>
</gene>
<comment type="subcellular location">
    <subcellularLocation>
        <location evidence="1">Membrane</location>
    </subcellularLocation>
</comment>
<dbReference type="EMBL" id="JAATIS010008602">
    <property type="protein sequence ID" value="KAG2456661.1"/>
    <property type="molecule type" value="Genomic_DNA"/>
</dbReference>
<dbReference type="Gene3D" id="1.20.1070.10">
    <property type="entry name" value="Rhodopsin 7-helix transmembrane proteins"/>
    <property type="match status" value="1"/>
</dbReference>
<comment type="caution">
    <text evidence="7">The sequence shown here is derived from an EMBL/GenBank/DDBJ whole genome shotgun (WGS) entry which is preliminary data.</text>
</comment>
<feature type="transmembrane region" description="Helical" evidence="5">
    <location>
        <begin position="234"/>
        <end position="253"/>
    </location>
</feature>
<organism evidence="7 8">
    <name type="scientific">Polypterus senegalus</name>
    <name type="common">Senegal bichir</name>
    <dbReference type="NCBI Taxonomy" id="55291"/>
    <lineage>
        <taxon>Eukaryota</taxon>
        <taxon>Metazoa</taxon>
        <taxon>Chordata</taxon>
        <taxon>Craniata</taxon>
        <taxon>Vertebrata</taxon>
        <taxon>Euteleostomi</taxon>
        <taxon>Actinopterygii</taxon>
        <taxon>Polypteriformes</taxon>
        <taxon>Polypteridae</taxon>
        <taxon>Polypterus</taxon>
    </lineage>
</organism>
<accession>A0A8X8BJN1</accession>
<dbReference type="InterPro" id="IPR052921">
    <property type="entry name" value="GPCR1_Superfamily_Member"/>
</dbReference>
<dbReference type="InterPro" id="IPR000276">
    <property type="entry name" value="GPCR_Rhodpsn"/>
</dbReference>
<protein>
    <submittedName>
        <fullName evidence="7">O1312 protein</fullName>
    </submittedName>
</protein>
<feature type="transmembrane region" description="Helical" evidence="5">
    <location>
        <begin position="193"/>
        <end position="214"/>
    </location>
</feature>
<keyword evidence="4 5" id="KW-0472">Membrane</keyword>
<feature type="domain" description="G-protein coupled receptors family 1 profile" evidence="6">
    <location>
        <begin position="40"/>
        <end position="288"/>
    </location>
</feature>
<dbReference type="AlphaFoldDB" id="A0A8X8BJN1"/>
<evidence type="ECO:0000256" key="1">
    <source>
        <dbReference type="ARBA" id="ARBA00004370"/>
    </source>
</evidence>
<dbReference type="Proteomes" id="UP000886611">
    <property type="component" value="Unassembled WGS sequence"/>
</dbReference>
<feature type="transmembrane region" description="Helical" evidence="5">
    <location>
        <begin position="60"/>
        <end position="76"/>
    </location>
</feature>
<evidence type="ECO:0000256" key="3">
    <source>
        <dbReference type="ARBA" id="ARBA00022989"/>
    </source>
</evidence>
<evidence type="ECO:0000313" key="7">
    <source>
        <dbReference type="EMBL" id="KAG2456661.1"/>
    </source>
</evidence>
<feature type="transmembrane region" description="Helical" evidence="5">
    <location>
        <begin position="139"/>
        <end position="163"/>
    </location>
</feature>
<dbReference type="GO" id="GO:0004984">
    <property type="term" value="F:olfactory receptor activity"/>
    <property type="evidence" value="ECO:0007669"/>
    <property type="project" value="TreeGrafter"/>
</dbReference>
<keyword evidence="8" id="KW-1185">Reference proteome</keyword>
<feature type="non-terminal residue" evidence="7">
    <location>
        <position position="1"/>
    </location>
</feature>
<dbReference type="GO" id="GO:0005549">
    <property type="term" value="F:odorant binding"/>
    <property type="evidence" value="ECO:0007669"/>
    <property type="project" value="TreeGrafter"/>
</dbReference>